<dbReference type="InterPro" id="IPR025424">
    <property type="entry name" value="YrhK_domain"/>
</dbReference>
<comment type="caution">
    <text evidence="4">The sequence shown here is derived from an EMBL/GenBank/DDBJ whole genome shotgun (WGS) entry which is preliminary data.</text>
</comment>
<gene>
    <name evidence="3" type="ORF">PR001_g28509</name>
    <name evidence="4" type="ORF">PR003_g3148</name>
</gene>
<evidence type="ECO:0000313" key="3">
    <source>
        <dbReference type="EMBL" id="KAE8966105.1"/>
    </source>
</evidence>
<dbReference type="Proteomes" id="UP000434957">
    <property type="component" value="Unassembled WGS sequence"/>
</dbReference>
<proteinExistence type="predicted"/>
<feature type="transmembrane region" description="Helical" evidence="1">
    <location>
        <begin position="113"/>
        <end position="134"/>
    </location>
</feature>
<dbReference type="Proteomes" id="UP000429607">
    <property type="component" value="Unassembled WGS sequence"/>
</dbReference>
<keyword evidence="1" id="KW-1133">Transmembrane helix</keyword>
<feature type="transmembrane region" description="Helical" evidence="1">
    <location>
        <begin position="206"/>
        <end position="228"/>
    </location>
</feature>
<name>A0A6A4FYI5_9STRA</name>
<evidence type="ECO:0000313" key="4">
    <source>
        <dbReference type="EMBL" id="KAE9354828.1"/>
    </source>
</evidence>
<evidence type="ECO:0000313" key="5">
    <source>
        <dbReference type="Proteomes" id="UP000429607"/>
    </source>
</evidence>
<dbReference type="EMBL" id="QXFV01005153">
    <property type="protein sequence ID" value="KAE8966105.1"/>
    <property type="molecule type" value="Genomic_DNA"/>
</dbReference>
<feature type="transmembrane region" description="Helical" evidence="1">
    <location>
        <begin position="43"/>
        <end position="61"/>
    </location>
</feature>
<accession>A0A6A4FYI5</accession>
<evidence type="ECO:0000256" key="1">
    <source>
        <dbReference type="SAM" id="Phobius"/>
    </source>
</evidence>
<organism evidence="4 6">
    <name type="scientific">Phytophthora rubi</name>
    <dbReference type="NCBI Taxonomy" id="129364"/>
    <lineage>
        <taxon>Eukaryota</taxon>
        <taxon>Sar</taxon>
        <taxon>Stramenopiles</taxon>
        <taxon>Oomycota</taxon>
        <taxon>Peronosporomycetes</taxon>
        <taxon>Peronosporales</taxon>
        <taxon>Peronosporaceae</taxon>
        <taxon>Phytophthora</taxon>
    </lineage>
</organism>
<feature type="domain" description="YrhK" evidence="2">
    <location>
        <begin position="109"/>
        <end position="165"/>
    </location>
</feature>
<sequence>MRSDSPRKVDFTVTITPNQEPQVLLPGNHQLGTWEKWLEVSRAVAYFFGSLLFLFGSIFFYPEYSAKWNGNAVVFASWGFVIGCIYFFAGANLNFIQSIRYNHGTQLRQVLRAFTALCNYMAASTFVLGALYFLPSWYPKSPELVCWAFINGCILFWIGAIVEILFICTTHEDPRVSGFRITNIWFYLPEYINRADDGTHYMNTAITSYVLGSVCFVVNSCVLALGVYRTVTATKSPQDDKCGHATGEYLDSDKGTSASTSIDV</sequence>
<keyword evidence="1" id="KW-0472">Membrane</keyword>
<reference evidence="4 6" key="1">
    <citation type="submission" date="2018-08" db="EMBL/GenBank/DDBJ databases">
        <title>Genomic investigation of the strawberry pathogen Phytophthora fragariae indicates pathogenicity is determined by transcriptional variation in three key races.</title>
        <authorList>
            <person name="Adams T.M."/>
            <person name="Armitage A.D."/>
            <person name="Sobczyk M.K."/>
            <person name="Bates H.J."/>
            <person name="Dunwell J.M."/>
            <person name="Nellist C.F."/>
            <person name="Harrison R.J."/>
        </authorList>
    </citation>
    <scope>NUCLEOTIDE SEQUENCE [LARGE SCALE GENOMIC DNA]</scope>
    <source>
        <strain evidence="3 5">SCRP249</strain>
        <strain evidence="4 6">SCRP333</strain>
    </source>
</reference>
<keyword evidence="6" id="KW-1185">Reference proteome</keyword>
<dbReference type="AlphaFoldDB" id="A0A6A4FYI5"/>
<keyword evidence="1" id="KW-0812">Transmembrane</keyword>
<dbReference type="Pfam" id="PF14145">
    <property type="entry name" value="YrhK"/>
    <property type="match status" value="2"/>
</dbReference>
<evidence type="ECO:0000259" key="2">
    <source>
        <dbReference type="Pfam" id="PF14145"/>
    </source>
</evidence>
<dbReference type="EMBL" id="QXFT01000107">
    <property type="protein sequence ID" value="KAE9354828.1"/>
    <property type="molecule type" value="Genomic_DNA"/>
</dbReference>
<feature type="domain" description="YrhK" evidence="2">
    <location>
        <begin position="38"/>
        <end position="99"/>
    </location>
</feature>
<evidence type="ECO:0000313" key="6">
    <source>
        <dbReference type="Proteomes" id="UP000434957"/>
    </source>
</evidence>
<protein>
    <recommendedName>
        <fullName evidence="2">YrhK domain-containing protein</fullName>
    </recommendedName>
</protein>
<feature type="transmembrane region" description="Helical" evidence="1">
    <location>
        <begin position="73"/>
        <end position="93"/>
    </location>
</feature>
<feature type="transmembrane region" description="Helical" evidence="1">
    <location>
        <begin position="146"/>
        <end position="167"/>
    </location>
</feature>